<dbReference type="SUPFAM" id="SSF101898">
    <property type="entry name" value="NHL repeat"/>
    <property type="match status" value="1"/>
</dbReference>
<gene>
    <name evidence="3" type="ORF">HFO74_13970</name>
</gene>
<proteinExistence type="predicted"/>
<dbReference type="Gene3D" id="2.120.10.30">
    <property type="entry name" value="TolB, C-terminal domain"/>
    <property type="match status" value="1"/>
</dbReference>
<dbReference type="InterPro" id="IPR011042">
    <property type="entry name" value="6-blade_b-propeller_TolB-like"/>
</dbReference>
<dbReference type="InterPro" id="IPR017996">
    <property type="entry name" value="MRJP/yellow-related"/>
</dbReference>
<dbReference type="GO" id="GO:0005576">
    <property type="term" value="C:extracellular region"/>
    <property type="evidence" value="ECO:0007669"/>
    <property type="project" value="UniProtKB-SubCell"/>
</dbReference>
<sequence>MQTSVSPRVAGELVVAAETNNMIWNAVAVDGPRIFVAGPRWTGVNGPAVAILENAKYLRPYPNAAWNDWKPGGDPARTFVNVNALHRDEQGNLWVIDTGSPTFGGDPLPNGAKAVRINLSSNDVDRVYHFGPLAALAGSYVDDIRIHGELAYLTDAGRPGIIILDLITGEARRALEGHPSTTAPGDRPIVLDGVVVCAPDGNPLKVHSDPLEISPDGRYLYFGTLHGPWSRIETRLLDDSSLSPDELASYVEPWADLPPVGGAAMDRDGVLYFTDLAMNALRMRAPDGTISTIVQDERLHWVDAPMIDNGWIWLPVPQMDRVPLFHKGVSKIVWPIRLFRYHLSNLKIGD</sequence>
<dbReference type="Pfam" id="PF03022">
    <property type="entry name" value="MRJP"/>
    <property type="match status" value="1"/>
</dbReference>
<evidence type="ECO:0008006" key="5">
    <source>
        <dbReference type="Google" id="ProtNLM"/>
    </source>
</evidence>
<dbReference type="Proteomes" id="UP000758022">
    <property type="component" value="Unassembled WGS sequence"/>
</dbReference>
<dbReference type="AlphaFoldDB" id="A0AB35FDV2"/>
<comment type="caution">
    <text evidence="3">The sequence shown here is derived from an EMBL/GenBank/DDBJ whole genome shotgun (WGS) entry which is preliminary data.</text>
</comment>
<dbReference type="PANTHER" id="PTHR10009">
    <property type="entry name" value="PROTEIN YELLOW-RELATED"/>
    <property type="match status" value="1"/>
</dbReference>
<dbReference type="EMBL" id="JAAXQQ010000004">
    <property type="protein sequence ID" value="MBY3064530.1"/>
    <property type="molecule type" value="Genomic_DNA"/>
</dbReference>
<evidence type="ECO:0000313" key="3">
    <source>
        <dbReference type="EMBL" id="MBY3064530.1"/>
    </source>
</evidence>
<evidence type="ECO:0000256" key="1">
    <source>
        <dbReference type="ARBA" id="ARBA00004613"/>
    </source>
</evidence>
<evidence type="ECO:0000256" key="2">
    <source>
        <dbReference type="ARBA" id="ARBA00022525"/>
    </source>
</evidence>
<protein>
    <recommendedName>
        <fullName evidence="5">Major royal jelly protein</fullName>
    </recommendedName>
</protein>
<reference evidence="3" key="1">
    <citation type="submission" date="2020-04" db="EMBL/GenBank/DDBJ databases">
        <title>Global-level population genomics supports evidence of horizontal gene transfer on evolution of Rhizobia in Lentils.</title>
        <authorList>
            <person name="Gai Y."/>
            <person name="Cook D."/>
            <person name="Riely B."/>
        </authorList>
    </citation>
    <scope>NUCLEOTIDE SEQUENCE</scope>
    <source>
        <strain evidence="3">TLR9</strain>
    </source>
</reference>
<name>A0AB35FDV2_9HYPH</name>
<evidence type="ECO:0000313" key="4">
    <source>
        <dbReference type="Proteomes" id="UP000758022"/>
    </source>
</evidence>
<organism evidence="3 4">
    <name type="scientific">Rhizobium laguerreae</name>
    <dbReference type="NCBI Taxonomy" id="1076926"/>
    <lineage>
        <taxon>Bacteria</taxon>
        <taxon>Pseudomonadati</taxon>
        <taxon>Pseudomonadota</taxon>
        <taxon>Alphaproteobacteria</taxon>
        <taxon>Hyphomicrobiales</taxon>
        <taxon>Rhizobiaceae</taxon>
        <taxon>Rhizobium/Agrobacterium group</taxon>
        <taxon>Rhizobium</taxon>
    </lineage>
</organism>
<accession>A0AB35FDV2</accession>
<comment type="subcellular location">
    <subcellularLocation>
        <location evidence="1">Secreted</location>
    </subcellularLocation>
</comment>
<keyword evidence="2" id="KW-0964">Secreted</keyword>
<dbReference type="PANTHER" id="PTHR10009:SF18">
    <property type="entry name" value="PROTEIN YELLOW-LIKE PROTEIN"/>
    <property type="match status" value="1"/>
</dbReference>